<evidence type="ECO:0000256" key="1">
    <source>
        <dbReference type="ARBA" id="ARBA00009477"/>
    </source>
</evidence>
<dbReference type="Gene3D" id="1.10.287.470">
    <property type="entry name" value="Helix hairpin bin"/>
    <property type="match status" value="1"/>
</dbReference>
<dbReference type="InterPro" id="IPR058625">
    <property type="entry name" value="MdtA-like_BSH"/>
</dbReference>
<dbReference type="Gene3D" id="2.40.50.100">
    <property type="match status" value="1"/>
</dbReference>
<keyword evidence="4" id="KW-1185">Reference proteome</keyword>
<accession>A0ABS5ZHW8</accession>
<protein>
    <submittedName>
        <fullName evidence="3">Efflux RND transporter periplasmic adaptor subunit</fullName>
    </submittedName>
</protein>
<comment type="caution">
    <text evidence="3">The sequence shown here is derived from an EMBL/GenBank/DDBJ whole genome shotgun (WGS) entry which is preliminary data.</text>
</comment>
<name>A0ABS5ZHW8_9GAMM</name>
<dbReference type="InterPro" id="IPR006143">
    <property type="entry name" value="RND_pump_MFP"/>
</dbReference>
<dbReference type="SUPFAM" id="SSF111369">
    <property type="entry name" value="HlyD-like secretion proteins"/>
    <property type="match status" value="1"/>
</dbReference>
<proteinExistence type="inferred from homology"/>
<feature type="domain" description="Multidrug resistance protein MdtA-like barrel-sandwich hybrid" evidence="2">
    <location>
        <begin position="48"/>
        <end position="173"/>
    </location>
</feature>
<dbReference type="Pfam" id="PF25917">
    <property type="entry name" value="BSH_RND"/>
    <property type="match status" value="1"/>
</dbReference>
<evidence type="ECO:0000313" key="4">
    <source>
        <dbReference type="Proteomes" id="UP000690515"/>
    </source>
</evidence>
<dbReference type="NCBIfam" id="TIGR01730">
    <property type="entry name" value="RND_mfp"/>
    <property type="match status" value="1"/>
</dbReference>
<dbReference type="PANTHER" id="PTHR30469">
    <property type="entry name" value="MULTIDRUG RESISTANCE PROTEIN MDTA"/>
    <property type="match status" value="1"/>
</dbReference>
<comment type="similarity">
    <text evidence="1">Belongs to the membrane fusion protein (MFP) (TC 8.A.1) family.</text>
</comment>
<evidence type="ECO:0000313" key="3">
    <source>
        <dbReference type="EMBL" id="MBU2713458.1"/>
    </source>
</evidence>
<gene>
    <name evidence="3" type="ORF">KCG35_20575</name>
</gene>
<dbReference type="RefSeq" id="WP_215821744.1">
    <property type="nucleotide sequence ID" value="NZ_JAGSOY010000081.1"/>
</dbReference>
<evidence type="ECO:0000259" key="2">
    <source>
        <dbReference type="Pfam" id="PF25917"/>
    </source>
</evidence>
<reference evidence="3 4" key="1">
    <citation type="submission" date="2021-04" db="EMBL/GenBank/DDBJ databases">
        <authorList>
            <person name="Pira H."/>
            <person name="Risdian C."/>
            <person name="Wink J."/>
        </authorList>
    </citation>
    <scope>NUCLEOTIDE SEQUENCE [LARGE SCALE GENOMIC DNA]</scope>
    <source>
        <strain evidence="3 4">WH53</strain>
    </source>
</reference>
<dbReference type="Proteomes" id="UP000690515">
    <property type="component" value="Unassembled WGS sequence"/>
</dbReference>
<sequence length="257" mass="28816">MDIQGYGILLFVTILLQTVFLQKGMSSEVNSITESDQQVRVLLVPNKEAKLSSQMNGRIAEFKVKEGESFKKDDKLVTFDCDEPLANLKSTKAQYEIAKKTYQIQKKLNKLSAGSRLDLAIAAAEVDKSEAMYAYNQVMVKHCTIYAPFDGWVVEKIVNEHENVTYGTPLISIIDNEPLKLDLFVPSGWLNWLSVGKHFQLTIDETRKNYQAVIKKIIPKVDSASQTVAVKALIDNHQPLELIAGMSGTAYFPKGER</sequence>
<dbReference type="PANTHER" id="PTHR30469:SF15">
    <property type="entry name" value="HLYD FAMILY OF SECRETION PROTEINS"/>
    <property type="match status" value="1"/>
</dbReference>
<organism evidence="3 4">
    <name type="scientific">Zooshikella harenae</name>
    <dbReference type="NCBI Taxonomy" id="2827238"/>
    <lineage>
        <taxon>Bacteria</taxon>
        <taxon>Pseudomonadati</taxon>
        <taxon>Pseudomonadota</taxon>
        <taxon>Gammaproteobacteria</taxon>
        <taxon>Oceanospirillales</taxon>
        <taxon>Zooshikellaceae</taxon>
        <taxon>Zooshikella</taxon>
    </lineage>
</organism>
<dbReference type="EMBL" id="JAGSOY010000081">
    <property type="protein sequence ID" value="MBU2713458.1"/>
    <property type="molecule type" value="Genomic_DNA"/>
</dbReference>